<feature type="domain" description="WAP" evidence="4">
    <location>
        <begin position="910"/>
        <end position="956"/>
    </location>
</feature>
<feature type="domain" description="WAP" evidence="4">
    <location>
        <begin position="1435"/>
        <end position="1480"/>
    </location>
</feature>
<feature type="domain" description="WAP" evidence="4">
    <location>
        <begin position="338"/>
        <end position="384"/>
    </location>
</feature>
<dbReference type="GO" id="GO:0005615">
    <property type="term" value="C:extracellular space"/>
    <property type="evidence" value="ECO:0007669"/>
    <property type="project" value="TreeGrafter"/>
</dbReference>
<feature type="domain" description="WAP" evidence="4">
    <location>
        <begin position="1594"/>
        <end position="1640"/>
    </location>
</feature>
<feature type="domain" description="WAP" evidence="4">
    <location>
        <begin position="1283"/>
        <end position="1329"/>
    </location>
</feature>
<dbReference type="Pfam" id="PF00095">
    <property type="entry name" value="WAP"/>
    <property type="match status" value="35"/>
</dbReference>
<feature type="domain" description="WAP" evidence="4">
    <location>
        <begin position="1132"/>
        <end position="1177"/>
    </location>
</feature>
<feature type="domain" description="WAP" evidence="4">
    <location>
        <begin position="658"/>
        <end position="703"/>
    </location>
</feature>
<dbReference type="Proteomes" id="UP000030758">
    <property type="component" value="Unassembled WGS sequence"/>
</dbReference>
<name>A0A085NCP1_9BILA</name>
<feature type="domain" description="WAP" evidence="4">
    <location>
        <begin position="389"/>
        <end position="434"/>
    </location>
</feature>
<feature type="domain" description="WAP" evidence="4">
    <location>
        <begin position="1847"/>
        <end position="1892"/>
    </location>
</feature>
<proteinExistence type="predicted"/>
<feature type="chain" id="PRO_5001795903" description="WAP domain-containing protein" evidence="3">
    <location>
        <begin position="22"/>
        <end position="1962"/>
    </location>
</feature>
<dbReference type="PANTHER" id="PTHR19441">
    <property type="entry name" value="WHEY ACDIC PROTEIN WAP"/>
    <property type="match status" value="1"/>
</dbReference>
<gene>
    <name evidence="5" type="ORF">M514_05101</name>
</gene>
<evidence type="ECO:0000256" key="1">
    <source>
        <dbReference type="ARBA" id="ARBA00022729"/>
    </source>
</evidence>
<accession>A0A085NCP1</accession>
<protein>
    <recommendedName>
        <fullName evidence="4">WAP domain-containing protein</fullName>
    </recommendedName>
</protein>
<feature type="domain" description="WAP" evidence="4">
    <location>
        <begin position="20"/>
        <end position="65"/>
    </location>
</feature>
<feature type="domain" description="WAP" evidence="4">
    <location>
        <begin position="1030"/>
        <end position="1076"/>
    </location>
</feature>
<feature type="domain" description="WAP" evidence="4">
    <location>
        <begin position="1796"/>
        <end position="1842"/>
    </location>
</feature>
<feature type="domain" description="WAP" evidence="4">
    <location>
        <begin position="607"/>
        <end position="653"/>
    </location>
</feature>
<dbReference type="GO" id="GO:0019731">
    <property type="term" value="P:antibacterial humoral response"/>
    <property type="evidence" value="ECO:0007669"/>
    <property type="project" value="TreeGrafter"/>
</dbReference>
<dbReference type="PANTHER" id="PTHR19441:SF30">
    <property type="entry name" value="ELAFIN"/>
    <property type="match status" value="1"/>
</dbReference>
<feature type="domain" description="WAP" evidence="4">
    <location>
        <begin position="1384"/>
        <end position="1430"/>
    </location>
</feature>
<dbReference type="EMBL" id="KL367516">
    <property type="protein sequence ID" value="KFD67237.1"/>
    <property type="molecule type" value="Genomic_DNA"/>
</dbReference>
<feature type="domain" description="WAP" evidence="4">
    <location>
        <begin position="809"/>
        <end position="855"/>
    </location>
</feature>
<evidence type="ECO:0000256" key="2">
    <source>
        <dbReference type="ARBA" id="ARBA00023157"/>
    </source>
</evidence>
<dbReference type="SUPFAM" id="SSF57256">
    <property type="entry name" value="Elafin-like"/>
    <property type="match status" value="35"/>
</dbReference>
<feature type="domain" description="WAP" evidence="4">
    <location>
        <begin position="187"/>
        <end position="232"/>
    </location>
</feature>
<dbReference type="GO" id="GO:0045087">
    <property type="term" value="P:innate immune response"/>
    <property type="evidence" value="ECO:0007669"/>
    <property type="project" value="TreeGrafter"/>
</dbReference>
<feature type="domain" description="WAP" evidence="4">
    <location>
        <begin position="136"/>
        <end position="182"/>
    </location>
</feature>
<reference evidence="5" key="1">
    <citation type="journal article" date="2014" name="Nat. Genet.">
        <title>Genome and transcriptome of the porcine whipworm Trichuris suis.</title>
        <authorList>
            <person name="Jex A.R."/>
            <person name="Nejsum P."/>
            <person name="Schwarz E.M."/>
            <person name="Hu L."/>
            <person name="Young N.D."/>
            <person name="Hall R.S."/>
            <person name="Korhonen P.K."/>
            <person name="Liao S."/>
            <person name="Thamsborg S."/>
            <person name="Xia J."/>
            <person name="Xu P."/>
            <person name="Wang S."/>
            <person name="Scheerlinck J.P."/>
            <person name="Hofmann A."/>
            <person name="Sternberg P.W."/>
            <person name="Wang J."/>
            <person name="Gasser R.B."/>
        </authorList>
    </citation>
    <scope>NUCLEOTIDE SEQUENCE [LARGE SCALE GENOMIC DNA]</scope>
    <source>
        <strain evidence="5">DCEP-RM93F</strain>
    </source>
</reference>
<feature type="domain" description="WAP" evidence="4">
    <location>
        <begin position="439"/>
        <end position="485"/>
    </location>
</feature>
<feature type="domain" description="WAP" evidence="4">
    <location>
        <begin position="708"/>
        <end position="754"/>
    </location>
</feature>
<dbReference type="InterPro" id="IPR036645">
    <property type="entry name" value="Elafin-like_sf"/>
</dbReference>
<keyword evidence="2" id="KW-1015">Disulfide bond</keyword>
<dbReference type="InterPro" id="IPR008197">
    <property type="entry name" value="WAP_dom"/>
</dbReference>
<keyword evidence="1 3" id="KW-0732">Signal</keyword>
<feature type="domain" description="WAP" evidence="4">
    <location>
        <begin position="1182"/>
        <end position="1228"/>
    </location>
</feature>
<feature type="domain" description="WAP" evidence="4">
    <location>
        <begin position="1334"/>
        <end position="1379"/>
    </location>
</feature>
<feature type="domain" description="WAP" evidence="4">
    <location>
        <begin position="1695"/>
        <end position="1741"/>
    </location>
</feature>
<feature type="domain" description="WAP" evidence="4">
    <location>
        <begin position="1233"/>
        <end position="1278"/>
    </location>
</feature>
<feature type="domain" description="WAP" evidence="4">
    <location>
        <begin position="1645"/>
        <end position="1690"/>
    </location>
</feature>
<dbReference type="SMART" id="SM00217">
    <property type="entry name" value="WAP"/>
    <property type="match status" value="37"/>
</dbReference>
<feature type="domain" description="WAP" evidence="4">
    <location>
        <begin position="1081"/>
        <end position="1127"/>
    </location>
</feature>
<feature type="signal peptide" evidence="3">
    <location>
        <begin position="1"/>
        <end position="21"/>
    </location>
</feature>
<dbReference type="InterPro" id="IPR050514">
    <property type="entry name" value="WAP_four-disulfide_core"/>
</dbReference>
<organism evidence="5">
    <name type="scientific">Trichuris suis</name>
    <name type="common">pig whipworm</name>
    <dbReference type="NCBI Taxonomy" id="68888"/>
    <lineage>
        <taxon>Eukaryota</taxon>
        <taxon>Metazoa</taxon>
        <taxon>Ecdysozoa</taxon>
        <taxon>Nematoda</taxon>
        <taxon>Enoplea</taxon>
        <taxon>Dorylaimia</taxon>
        <taxon>Trichinellida</taxon>
        <taxon>Trichuridae</taxon>
        <taxon>Trichuris</taxon>
    </lineage>
</organism>
<dbReference type="GO" id="GO:0004867">
    <property type="term" value="F:serine-type endopeptidase inhibitor activity"/>
    <property type="evidence" value="ECO:0007669"/>
    <property type="project" value="TreeGrafter"/>
</dbReference>
<dbReference type="Gene3D" id="4.10.75.10">
    <property type="entry name" value="Elafin-like"/>
    <property type="match status" value="35"/>
</dbReference>
<feature type="domain" description="WAP" evidence="4">
    <location>
        <begin position="759"/>
        <end position="804"/>
    </location>
</feature>
<feature type="domain" description="WAP" evidence="4">
    <location>
        <begin position="1746"/>
        <end position="1791"/>
    </location>
</feature>
<evidence type="ECO:0000313" key="5">
    <source>
        <dbReference type="EMBL" id="KFD67237.1"/>
    </source>
</evidence>
<feature type="domain" description="WAP" evidence="4">
    <location>
        <begin position="87"/>
        <end position="132"/>
    </location>
</feature>
<sequence length="1962" mass="208117">MTSPVHLLIALAICLLQDAETAKIGRCPPRPFGAGRARFCSSDNQCPGRKKCCLVKQGYACTTPAFYYPNPHMPAQNDTKPITRPSEKEKPGTCPPTNIFTGKAPFCKRDSDCEGPQKCCLTKAGNQCVQPLNEGQKAKPGTCPPYPFGPVGAAMFCQTDFDCKGTQKCCMTKVGYDCTPPAEESQEVNKPGQCPAEPPITGRALFCRGDKDCEGSEKCCVTKVGKECVKPVEKPGPNVKPGTCPPYPMGPVGAALFCQTDDDCQGIQKCCMTKVGYECTAPMEHSQDPNKPGECPAEPAITGKALLCRSDKDCDGSEKCCVTKVGKECVKPVEKPAPNAKPGTCPPYTFGFAGLAMFCQTDFDCKGTLKCCMTKVGYDCTAPMEESQDVNKPGQCPAEPPITGRALFCRSDKDCDGSEKCCVTKVGKECVKPVQKPGPNVKPGTCPPYPMGPVGAALFCQTDDDCQGIQKCCMTKVGYECTAPMEHSQDPNKPGECPAEPAITGKALLCRSDKDCDGSEAFQQDQMPSLERVHRTLKCCMTKVGYDCTAPMEESQDVNKPGECPAEPAIAGKALFCRSDKDCDGSEKCCLTKVGKECVKPVQEPGPNAKPGTCPPYPMGPVGAALFCQTDDDCQGVQKCCMTKVGYECTAPMEHSQDPNKPGECPAEPAIAGKALLCRSDKDCDGSEKCCVTKVGKECVKPVEKPAPNAKPGTCPPYTFGFAGLAMFCQTDFDCKGTLKCCMTKVGYDCTAPMEESQDVNKPGECPAEPAIAGKALFCRSDKDCDGSEKCCLTKVGKECVKPVQEPGPNAKPGTCPPYTLGFAGLAMFCQTDFDCKGTLKCCMTKVGYDCTAPMEESQDVSKPGQCPAEPPITGRALFCRSDNDCDGSEKCCVTKVGKECVKPVEKPAPNAKPGTCPPYTFGFAGLAMFCQTDFDCKGTLKCCMTKVGYDCTAPMEESTTANQHQPLNRGSCNRSRGQDVNKPGECPAEPAIAGKALFCRSDRRLCGSEKCCLTKVGKECVKPVQEPGPNAKPGTCPPYTLGFAGLAMFCQTDFDCKGTLKCCMTKVGYDCTAPMEETGPNAKPGTCPPYPMGPVGAALFCQTDDDCQGIQKCCMTKVGYECTAPMEHSQDPNKPGECPAEPAIAGKALLCRSDKDCDGSEKCCVTKVGKECVKPVEKPGPNAKPGTCPPYPMGPVGAALFCQTDDDCQGIQKCCMTKVGYECTAPMEHSQDPNKPGECPAEPAITGKALLCRSDKDCDGSEKCCLTKVGKECVKPVQEPGPNAKPGTCPPYTFGFAGLAMFCQTDFDCKGTLKCCMTKVGYDCTAPMEESQDVNKPGECPAEPAIAGKALFCRSDRDCDGSEKCCLTKVGKECVKPVQKPGPNAKPGTCPPYPMGPVGAALFCQTDDDCQGIQKCCMTKVGYECTAPMEHSQDPNKPGECPAEPAIAGKALLCRSDKDCDGSEKCCVTKVGKECVKPVEKPAPNAKPGTCPPYTFGFAGLAMFCQTDFDCKGTLKCCMTKVGYDCTAPMEESTTANQHQPLKRRSCDYAIAEPAIAGKALFCRSDRDCDGSEKCCLTKVGKECVKPVQKPGPNAKPGTCPPYPMGPVGAALFCQTDDDCQGIQKCCMTKVGYECTAPMEHSQDPNKPGECPAEPAIAGKALLCRSDKDCDGSEKCCVTKVGKECVKPVEKPGPNAKPGTCPPYTLGFAGLAMFCQTDFDCKGTLKCCMTKVGYDCTAPMEESQDVNKPGECPAEPPVTGRALFCRSDKDCDGSEKCCVTKVGKECVKPIQRPGSVVKPGSCPAVPFGPVGLANFCHSDGDCEGSLKCCITSVGYECTSPVEESLRPSKRGICPWPSSVMEKGRLCSSDGDCQGSRKCCPTKAGNACVKPVSEGMVFVIVRLDVITVAAFPEVAGGRGTCPPAAYVMGLPGSCRRDKDCEDGKKCCVGIEGKSCSVLVLPS</sequence>
<evidence type="ECO:0000256" key="3">
    <source>
        <dbReference type="SAM" id="SignalP"/>
    </source>
</evidence>
<feature type="domain" description="WAP" evidence="4">
    <location>
        <begin position="557"/>
        <end position="602"/>
    </location>
</feature>
<feature type="domain" description="WAP" evidence="4">
    <location>
        <begin position="288"/>
        <end position="333"/>
    </location>
</feature>
<feature type="domain" description="WAP" evidence="4">
    <location>
        <begin position="237"/>
        <end position="283"/>
    </location>
</feature>
<dbReference type="PROSITE" id="PS51390">
    <property type="entry name" value="WAP"/>
    <property type="match status" value="33"/>
</dbReference>
<feature type="domain" description="WAP" evidence="4">
    <location>
        <begin position="860"/>
        <end position="905"/>
    </location>
</feature>
<evidence type="ECO:0000259" key="4">
    <source>
        <dbReference type="PROSITE" id="PS51390"/>
    </source>
</evidence>
<feature type="domain" description="WAP" evidence="4">
    <location>
        <begin position="1485"/>
        <end position="1531"/>
    </location>
</feature>